<gene>
    <name evidence="14" type="ORF">HMPREF9083_0824</name>
</gene>
<dbReference type="Proteomes" id="UP000003503">
    <property type="component" value="Unassembled WGS sequence"/>
</dbReference>
<keyword evidence="2 12" id="KW-0813">Transport</keyword>
<dbReference type="GO" id="GO:0015344">
    <property type="term" value="F:siderophore uptake transmembrane transporter activity"/>
    <property type="evidence" value="ECO:0007669"/>
    <property type="project" value="TreeGrafter"/>
</dbReference>
<dbReference type="PROSITE" id="PS52016">
    <property type="entry name" value="TONB_DEPENDENT_REC_3"/>
    <property type="match status" value="1"/>
</dbReference>
<keyword evidence="7" id="KW-0408">Iron</keyword>
<proteinExistence type="inferred from homology"/>
<keyword evidence="6" id="KW-0732">Signal</keyword>
<dbReference type="PANTHER" id="PTHR32552">
    <property type="entry name" value="FERRICHROME IRON RECEPTOR-RELATED"/>
    <property type="match status" value="1"/>
</dbReference>
<keyword evidence="9" id="KW-0798">TonB box</keyword>
<dbReference type="GO" id="GO:0009279">
    <property type="term" value="C:cell outer membrane"/>
    <property type="evidence" value="ECO:0007669"/>
    <property type="project" value="UniProtKB-SubCell"/>
</dbReference>
<evidence type="ECO:0000256" key="12">
    <source>
        <dbReference type="PROSITE-ProRule" id="PRU01360"/>
    </source>
</evidence>
<comment type="subcellular location">
    <subcellularLocation>
        <location evidence="1 12">Cell outer membrane</location>
        <topology evidence="1 12">Multi-pass membrane protein</topology>
    </subcellularLocation>
</comment>
<dbReference type="SUPFAM" id="SSF56935">
    <property type="entry name" value="Porins"/>
    <property type="match status" value="1"/>
</dbReference>
<keyword evidence="11 12" id="KW-0998">Cell outer membrane</keyword>
<keyword evidence="5 12" id="KW-0812">Transmembrane</keyword>
<evidence type="ECO:0000256" key="4">
    <source>
        <dbReference type="ARBA" id="ARBA00022496"/>
    </source>
</evidence>
<evidence type="ECO:0000256" key="3">
    <source>
        <dbReference type="ARBA" id="ARBA00022452"/>
    </source>
</evidence>
<keyword evidence="8" id="KW-0406">Ion transport</keyword>
<dbReference type="AlphaFoldDB" id="F2BX48"/>
<dbReference type="Gene3D" id="2.40.170.20">
    <property type="entry name" value="TonB-dependent receptor, beta-barrel domain"/>
    <property type="match status" value="1"/>
</dbReference>
<evidence type="ECO:0000256" key="11">
    <source>
        <dbReference type="ARBA" id="ARBA00023237"/>
    </source>
</evidence>
<evidence type="ECO:0000256" key="7">
    <source>
        <dbReference type="ARBA" id="ARBA00023004"/>
    </source>
</evidence>
<accession>F2BX48</accession>
<keyword evidence="3 12" id="KW-1134">Transmembrane beta strand</keyword>
<dbReference type="STRING" id="888062.HMPREF9083_0824"/>
<dbReference type="PANTHER" id="PTHR32552:SF68">
    <property type="entry name" value="FERRICHROME OUTER MEMBRANE TRANSPORTER_PHAGE RECEPTOR"/>
    <property type="match status" value="1"/>
</dbReference>
<dbReference type="Pfam" id="PF00593">
    <property type="entry name" value="TonB_dep_Rec_b-barrel"/>
    <property type="match status" value="1"/>
</dbReference>
<keyword evidence="4" id="KW-0410">Iron transport</keyword>
<dbReference type="InterPro" id="IPR039426">
    <property type="entry name" value="TonB-dep_rcpt-like"/>
</dbReference>
<feature type="domain" description="TonB-dependent receptor-like beta-barrel" evidence="13">
    <location>
        <begin position="8"/>
        <end position="84"/>
    </location>
</feature>
<reference evidence="14 15" key="1">
    <citation type="submission" date="2011-02" db="EMBL/GenBank/DDBJ databases">
        <authorList>
            <person name="Muzny D."/>
            <person name="Qin X."/>
            <person name="Deng J."/>
            <person name="Jiang H."/>
            <person name="Liu Y."/>
            <person name="Qu J."/>
            <person name="Song X.-Z."/>
            <person name="Zhang L."/>
            <person name="Thornton R."/>
            <person name="Coyle M."/>
            <person name="Francisco L."/>
            <person name="Jackson L."/>
            <person name="Javaid M."/>
            <person name="Korchina V."/>
            <person name="Kovar C."/>
            <person name="Mata R."/>
            <person name="Mathew T."/>
            <person name="Ngo R."/>
            <person name="Nguyen L."/>
            <person name="Nguyen N."/>
            <person name="Okwuonu G."/>
            <person name="Ongeri F."/>
            <person name="Pham C."/>
            <person name="Simmons D."/>
            <person name="Wilczek-Boney K."/>
            <person name="Hale W."/>
            <person name="Jakkamsetti A."/>
            <person name="Pham P."/>
            <person name="Ruth R."/>
            <person name="San Lucas F."/>
            <person name="Warren J."/>
            <person name="Zhang J."/>
            <person name="Zhao Z."/>
            <person name="Zhou C."/>
            <person name="Zhu D."/>
            <person name="Lee S."/>
            <person name="Bess C."/>
            <person name="Blankenburg K."/>
            <person name="Forbes L."/>
            <person name="Fu Q."/>
            <person name="Gubbala S."/>
            <person name="Hirani K."/>
            <person name="Jayaseelan J.C."/>
            <person name="Lara F."/>
            <person name="Munidasa M."/>
            <person name="Palculict T."/>
            <person name="Patil S."/>
            <person name="Pu L.-L."/>
            <person name="Saada N."/>
            <person name="Tang L."/>
            <person name="Weissenberger G."/>
            <person name="Zhu Y."/>
            <person name="Hemphill L."/>
            <person name="Shang Y."/>
            <person name="Youmans B."/>
            <person name="Ayvaz T."/>
            <person name="Ross M."/>
            <person name="Santibanez J."/>
            <person name="Aqrawi P."/>
            <person name="Gross S."/>
            <person name="Joshi V."/>
            <person name="Fowler G."/>
            <person name="Nazareth L."/>
            <person name="Reid J."/>
            <person name="Worley K."/>
            <person name="Petrosino J."/>
            <person name="Highlander S."/>
            <person name="Gibbs R."/>
        </authorList>
    </citation>
    <scope>NUCLEOTIDE SEQUENCE [LARGE SCALE GENOMIC DNA]</scope>
    <source>
        <strain evidence="14 15">DSM 19965</strain>
    </source>
</reference>
<evidence type="ECO:0000259" key="13">
    <source>
        <dbReference type="Pfam" id="PF00593"/>
    </source>
</evidence>
<dbReference type="InterPro" id="IPR000531">
    <property type="entry name" value="Beta-barrel_TonB"/>
</dbReference>
<evidence type="ECO:0000256" key="5">
    <source>
        <dbReference type="ARBA" id="ARBA00022692"/>
    </source>
</evidence>
<evidence type="ECO:0000256" key="9">
    <source>
        <dbReference type="ARBA" id="ARBA00023077"/>
    </source>
</evidence>
<protein>
    <recommendedName>
        <fullName evidence="13">TonB-dependent receptor-like beta-barrel domain-containing protein</fullName>
    </recommendedName>
</protein>
<evidence type="ECO:0000256" key="10">
    <source>
        <dbReference type="ARBA" id="ARBA00023136"/>
    </source>
</evidence>
<evidence type="ECO:0000313" key="14">
    <source>
        <dbReference type="EMBL" id="EGF13701.1"/>
    </source>
</evidence>
<keyword evidence="10 12" id="KW-0472">Membrane</keyword>
<sequence>MTKSAIAAEVGKPSANAPRHSLSLRTEKTFGDITAGVGMRYIGERNQFNRQNNNSTKLGGVTVYDIYVSKENKNGSLSLAVKNILNKKYYTSVFDDCGFVGSERTFVLSYNYRI</sequence>
<name>F2BX48_9FIRM</name>
<organism evidence="14 15">
    <name type="scientific">Dialister micraerophilus DSM 19965</name>
    <dbReference type="NCBI Taxonomy" id="888062"/>
    <lineage>
        <taxon>Bacteria</taxon>
        <taxon>Bacillati</taxon>
        <taxon>Bacillota</taxon>
        <taxon>Negativicutes</taxon>
        <taxon>Veillonellales</taxon>
        <taxon>Veillonellaceae</taxon>
        <taxon>Dialister</taxon>
    </lineage>
</organism>
<comment type="caution">
    <text evidence="14">The sequence shown here is derived from an EMBL/GenBank/DDBJ whole genome shotgun (WGS) entry which is preliminary data.</text>
</comment>
<evidence type="ECO:0000256" key="1">
    <source>
        <dbReference type="ARBA" id="ARBA00004571"/>
    </source>
</evidence>
<dbReference type="EMBL" id="AFBB01000016">
    <property type="protein sequence ID" value="EGF13701.1"/>
    <property type="molecule type" value="Genomic_DNA"/>
</dbReference>
<evidence type="ECO:0000256" key="2">
    <source>
        <dbReference type="ARBA" id="ARBA00022448"/>
    </source>
</evidence>
<evidence type="ECO:0000256" key="6">
    <source>
        <dbReference type="ARBA" id="ARBA00022729"/>
    </source>
</evidence>
<dbReference type="InterPro" id="IPR036942">
    <property type="entry name" value="Beta-barrel_TonB_sf"/>
</dbReference>
<evidence type="ECO:0000313" key="15">
    <source>
        <dbReference type="Proteomes" id="UP000003503"/>
    </source>
</evidence>
<keyword evidence="15" id="KW-1185">Reference proteome</keyword>
<comment type="similarity">
    <text evidence="12">Belongs to the TonB-dependent receptor family.</text>
</comment>
<evidence type="ECO:0000256" key="8">
    <source>
        <dbReference type="ARBA" id="ARBA00023065"/>
    </source>
</evidence>
<dbReference type="HOGENOM" id="CLU_2117122_0_0_9"/>